<keyword evidence="2" id="KW-0496">Mitochondrion</keyword>
<proteinExistence type="predicted"/>
<feature type="transmembrane region" description="Helical" evidence="1">
    <location>
        <begin position="95"/>
        <end position="114"/>
    </location>
</feature>
<feature type="transmembrane region" description="Helical" evidence="1">
    <location>
        <begin position="20"/>
        <end position="38"/>
    </location>
</feature>
<organism evidence="2">
    <name type="scientific">Kudoa hexapunctata</name>
    <dbReference type="NCBI Taxonomy" id="1450334"/>
    <lineage>
        <taxon>Eukaryota</taxon>
        <taxon>Metazoa</taxon>
        <taxon>Cnidaria</taxon>
        <taxon>Myxozoa</taxon>
        <taxon>Myxosporea</taxon>
        <taxon>Multivalvulida</taxon>
        <taxon>Kudoidae</taxon>
        <taxon>Kudoa</taxon>
    </lineage>
</organism>
<accession>A0A0H5AY21</accession>
<keyword evidence="1" id="KW-0812">Transmembrane</keyword>
<evidence type="ECO:0000313" key="2">
    <source>
        <dbReference type="EMBL" id="BAR94703.1"/>
    </source>
</evidence>
<dbReference type="AlphaFoldDB" id="A0A0H5AY21"/>
<keyword evidence="1" id="KW-0472">Membrane</keyword>
<name>A0A0H5AY21_9CNID</name>
<dbReference type="GeneID" id="25021201"/>
<protein>
    <submittedName>
        <fullName evidence="2">Orf1 protein</fullName>
    </submittedName>
</protein>
<dbReference type="RefSeq" id="YP_009158816.1">
    <property type="nucleotide sequence ID" value="NC_027524.1"/>
</dbReference>
<feature type="transmembrane region" description="Helical" evidence="1">
    <location>
        <begin position="45"/>
        <end position="69"/>
    </location>
</feature>
<reference evidence="2" key="1">
    <citation type="journal article" date="2015" name="PLoS ONE">
        <title>The Mitochondrial Genomes of a Myxozoan Genus Kudoa Are Extremely Divergent in Metazoa.</title>
        <authorList>
            <person name="Takeuchi F."/>
            <person name="Sekizuka T."/>
            <person name="Ogasawara Y."/>
            <person name="Yokoyama H."/>
            <person name="Kamikawa R."/>
            <person name="Inagaki Y."/>
            <person name="Nozaki T."/>
            <person name="Sugita-Konishi Y."/>
            <person name="Ohnishi T."/>
            <person name="Kuroda M."/>
        </authorList>
    </citation>
    <scope>NUCLEOTIDE SEQUENCE</scope>
    <source>
        <strain evidence="2">2012.6.3</strain>
    </source>
</reference>
<keyword evidence="1" id="KW-1133">Transmembrane helix</keyword>
<geneLocation type="mitochondrion" evidence="2"/>
<evidence type="ECO:0000256" key="1">
    <source>
        <dbReference type="SAM" id="Phobius"/>
    </source>
</evidence>
<dbReference type="EMBL" id="LC009437">
    <property type="protein sequence ID" value="BAR94703.1"/>
    <property type="molecule type" value="Genomic_DNA"/>
</dbReference>
<dbReference type="CTD" id="25021201"/>
<sequence length="122" mass="13634">MPSPLITIFSFKTEGHLLSWAWAIVCFSLLFFCCEEWVDGKIILAFCLASFFSSLLSPYVGVALCPVPIVSTLRFRLHPTETTGCPEEQKSFLKIKSLIVLLIQTFVGLAVFLLRTGKFLLA</sequence>